<reference evidence="2 3" key="1">
    <citation type="submission" date="2023-10" db="EMBL/GenBank/DDBJ databases">
        <title>Paenibacillus strain PFR10 Genome sequencing and assembly.</title>
        <authorList>
            <person name="Kim I."/>
        </authorList>
    </citation>
    <scope>NUCLEOTIDE SEQUENCE [LARGE SCALE GENOMIC DNA]</scope>
    <source>
        <strain evidence="2 3">PFR10</strain>
    </source>
</reference>
<dbReference type="Gene3D" id="3.40.1580.10">
    <property type="entry name" value="SMI1/KNR4-like"/>
    <property type="match status" value="1"/>
</dbReference>
<dbReference type="InterPro" id="IPR051873">
    <property type="entry name" value="KNR4/SMI1_regulator"/>
</dbReference>
<name>A0ABU3RNV9_9BACL</name>
<evidence type="ECO:0000313" key="2">
    <source>
        <dbReference type="EMBL" id="MDU0205980.1"/>
    </source>
</evidence>
<dbReference type="EMBL" id="JAWCUD010000017">
    <property type="protein sequence ID" value="MDU0205980.1"/>
    <property type="molecule type" value="Genomic_DNA"/>
</dbReference>
<gene>
    <name evidence="2" type="ORF">RQP52_33405</name>
</gene>
<dbReference type="Pfam" id="PF09346">
    <property type="entry name" value="SMI1_KNR4"/>
    <property type="match status" value="1"/>
</dbReference>
<protein>
    <submittedName>
        <fullName evidence="2">SMI1/KNR4 family protein</fullName>
    </submittedName>
</protein>
<dbReference type="PANTHER" id="PTHR47432">
    <property type="entry name" value="CELL WALL ASSEMBLY REGULATOR SMI1"/>
    <property type="match status" value="1"/>
</dbReference>
<sequence length="188" mass="21653">MKLLWERLENWLKDHAPEILDDLNPGASDSEILALETNLGFKLPDDLKESLSIHNGQSGKSKWLVAGWELLSTKRILEEWEVWKDLYDSESFIDYDVEPQGGIANVWWQPAWIPLTYNGCGDHHCLDLAPANRGKNGQIISMWHDSDERKVLAEGFKQWFGHLVQTFESNDAEYVFKSGDFKFDAIED</sequence>
<dbReference type="SMART" id="SM00860">
    <property type="entry name" value="SMI1_KNR4"/>
    <property type="match status" value="1"/>
</dbReference>
<accession>A0ABU3RNV9</accession>
<organism evidence="2 3">
    <name type="scientific">Paenibacillus violae</name>
    <dbReference type="NCBI Taxonomy" id="3077234"/>
    <lineage>
        <taxon>Bacteria</taxon>
        <taxon>Bacillati</taxon>
        <taxon>Bacillota</taxon>
        <taxon>Bacilli</taxon>
        <taxon>Bacillales</taxon>
        <taxon>Paenibacillaceae</taxon>
        <taxon>Paenibacillus</taxon>
    </lineage>
</organism>
<comment type="caution">
    <text evidence="2">The sequence shown here is derived from an EMBL/GenBank/DDBJ whole genome shotgun (WGS) entry which is preliminary data.</text>
</comment>
<feature type="domain" description="Knr4/Smi1-like" evidence="1">
    <location>
        <begin position="26"/>
        <end position="162"/>
    </location>
</feature>
<dbReference type="Proteomes" id="UP001260980">
    <property type="component" value="Unassembled WGS sequence"/>
</dbReference>
<dbReference type="SUPFAM" id="SSF160631">
    <property type="entry name" value="SMI1/KNR4-like"/>
    <property type="match status" value="1"/>
</dbReference>
<dbReference type="InterPro" id="IPR018958">
    <property type="entry name" value="Knr4/Smi1-like_dom"/>
</dbReference>
<dbReference type="PANTHER" id="PTHR47432:SF1">
    <property type="entry name" value="CELL WALL ASSEMBLY REGULATOR SMI1"/>
    <property type="match status" value="1"/>
</dbReference>
<evidence type="ECO:0000313" key="3">
    <source>
        <dbReference type="Proteomes" id="UP001260980"/>
    </source>
</evidence>
<evidence type="ECO:0000259" key="1">
    <source>
        <dbReference type="SMART" id="SM00860"/>
    </source>
</evidence>
<dbReference type="InterPro" id="IPR037883">
    <property type="entry name" value="Knr4/Smi1-like_sf"/>
</dbReference>
<dbReference type="RefSeq" id="WP_315955845.1">
    <property type="nucleotide sequence ID" value="NZ_JAWCUD010000017.1"/>
</dbReference>
<keyword evidence="3" id="KW-1185">Reference proteome</keyword>
<proteinExistence type="predicted"/>